<gene>
    <name evidence="2" type="ORF">RJ641_033242</name>
</gene>
<reference evidence="2 3" key="1">
    <citation type="submission" date="2023-12" db="EMBL/GenBank/DDBJ databases">
        <title>A high-quality genome assembly for Dillenia turbinata (Dilleniales).</title>
        <authorList>
            <person name="Chanderbali A."/>
        </authorList>
    </citation>
    <scope>NUCLEOTIDE SEQUENCE [LARGE SCALE GENOMIC DNA]</scope>
    <source>
        <strain evidence="2">LSX21</strain>
        <tissue evidence="2">Leaf</tissue>
    </source>
</reference>
<feature type="region of interest" description="Disordered" evidence="1">
    <location>
        <begin position="60"/>
        <end position="84"/>
    </location>
</feature>
<accession>A0AAN8ZFW2</accession>
<keyword evidence="3" id="KW-1185">Reference proteome</keyword>
<dbReference type="EMBL" id="JBAMMX010000007">
    <property type="protein sequence ID" value="KAK6936212.1"/>
    <property type="molecule type" value="Genomic_DNA"/>
</dbReference>
<dbReference type="Proteomes" id="UP001370490">
    <property type="component" value="Unassembled WGS sequence"/>
</dbReference>
<evidence type="ECO:0000256" key="1">
    <source>
        <dbReference type="SAM" id="MobiDB-lite"/>
    </source>
</evidence>
<organism evidence="2 3">
    <name type="scientific">Dillenia turbinata</name>
    <dbReference type="NCBI Taxonomy" id="194707"/>
    <lineage>
        <taxon>Eukaryota</taxon>
        <taxon>Viridiplantae</taxon>
        <taxon>Streptophyta</taxon>
        <taxon>Embryophyta</taxon>
        <taxon>Tracheophyta</taxon>
        <taxon>Spermatophyta</taxon>
        <taxon>Magnoliopsida</taxon>
        <taxon>eudicotyledons</taxon>
        <taxon>Gunneridae</taxon>
        <taxon>Pentapetalae</taxon>
        <taxon>Dilleniales</taxon>
        <taxon>Dilleniaceae</taxon>
        <taxon>Dillenia</taxon>
    </lineage>
</organism>
<proteinExistence type="predicted"/>
<evidence type="ECO:0000313" key="2">
    <source>
        <dbReference type="EMBL" id="KAK6936212.1"/>
    </source>
</evidence>
<feature type="compositionally biased region" description="Basic and acidic residues" evidence="1">
    <location>
        <begin position="64"/>
        <end position="82"/>
    </location>
</feature>
<evidence type="ECO:0000313" key="3">
    <source>
        <dbReference type="Proteomes" id="UP001370490"/>
    </source>
</evidence>
<protein>
    <submittedName>
        <fullName evidence="2">Uncharacterized protein</fullName>
    </submittedName>
</protein>
<comment type="caution">
    <text evidence="2">The sequence shown here is derived from an EMBL/GenBank/DDBJ whole genome shotgun (WGS) entry which is preliminary data.</text>
</comment>
<sequence length="175" mass="19640">MDDVPYDGFHLSADRTSVNDINDELACDSGTSADWTNFDDVVDDWTSMMTRPVTQMTFPLTRKAAKDQEEGRRQNTSEDHTDVSQQWWPRLAHFQSTSPRSDSNSIGTLLLPSSSSITAFKVFSEIVRHRLSPAILCHLFYTPIRIVSYEPLRNNFSADSTQSVSLSSKAFLGGL</sequence>
<name>A0AAN8ZFW2_9MAGN</name>
<dbReference type="AlphaFoldDB" id="A0AAN8ZFW2"/>